<proteinExistence type="predicted"/>
<evidence type="ECO:0000313" key="2">
    <source>
        <dbReference type="EMBL" id="OUO57552.1"/>
    </source>
</evidence>
<dbReference type="AlphaFoldDB" id="A0A1Y4DFV3"/>
<feature type="domain" description="Helix-turn-helix" evidence="1">
    <location>
        <begin position="32"/>
        <end position="83"/>
    </location>
</feature>
<dbReference type="SUPFAM" id="SSF46955">
    <property type="entry name" value="Putative DNA-binding domain"/>
    <property type="match status" value="1"/>
</dbReference>
<dbReference type="InterPro" id="IPR009061">
    <property type="entry name" value="DNA-bd_dom_put_sf"/>
</dbReference>
<dbReference type="Proteomes" id="UP000196368">
    <property type="component" value="Unassembled WGS sequence"/>
</dbReference>
<sequence length="84" mass="9583">MSFCPSTTSNSGAVYFNPFGVIKYGEAKMEELMTVEELAEYLRTTPGTVYTWKSMGIIPPKCVKKIGRKLLFIVREIEEWVNNL</sequence>
<gene>
    <name evidence="2" type="ORF">B5F75_01905</name>
</gene>
<name>A0A1Y4DFV3_9BACT</name>
<evidence type="ECO:0000313" key="3">
    <source>
        <dbReference type="Proteomes" id="UP000196368"/>
    </source>
</evidence>
<dbReference type="InterPro" id="IPR041657">
    <property type="entry name" value="HTH_17"/>
</dbReference>
<accession>A0A1Y4DFV3</accession>
<dbReference type="EMBL" id="NFJD01000001">
    <property type="protein sequence ID" value="OUO57552.1"/>
    <property type="molecule type" value="Genomic_DNA"/>
</dbReference>
<protein>
    <recommendedName>
        <fullName evidence="1">Helix-turn-helix domain-containing protein</fullName>
    </recommendedName>
</protein>
<comment type="caution">
    <text evidence="2">The sequence shown here is derived from an EMBL/GenBank/DDBJ whole genome shotgun (WGS) entry which is preliminary data.</text>
</comment>
<dbReference type="Pfam" id="PF12728">
    <property type="entry name" value="HTH_17"/>
    <property type="match status" value="1"/>
</dbReference>
<organism evidence="2 3">
    <name type="scientific">Candidatus Avelusimicrobium gallicola</name>
    <dbReference type="NCBI Taxonomy" id="2562704"/>
    <lineage>
        <taxon>Bacteria</taxon>
        <taxon>Pseudomonadati</taxon>
        <taxon>Elusimicrobiota</taxon>
        <taxon>Elusimicrobia</taxon>
        <taxon>Elusimicrobiales</taxon>
        <taxon>Elusimicrobiaceae</taxon>
        <taxon>Candidatus Avelusimicrobium</taxon>
    </lineage>
</organism>
<keyword evidence="3" id="KW-1185">Reference proteome</keyword>
<evidence type="ECO:0000259" key="1">
    <source>
        <dbReference type="Pfam" id="PF12728"/>
    </source>
</evidence>
<reference evidence="3" key="1">
    <citation type="submission" date="2017-04" db="EMBL/GenBank/DDBJ databases">
        <title>Function of individual gut microbiota members based on whole genome sequencing of pure cultures obtained from chicken caecum.</title>
        <authorList>
            <person name="Medvecky M."/>
            <person name="Cejkova D."/>
            <person name="Polansky O."/>
            <person name="Karasova D."/>
            <person name="Kubasova T."/>
            <person name="Cizek A."/>
            <person name="Rychlik I."/>
        </authorList>
    </citation>
    <scope>NUCLEOTIDE SEQUENCE [LARGE SCALE GENOMIC DNA]</scope>
    <source>
        <strain evidence="3">An273</strain>
    </source>
</reference>